<dbReference type="RefSeq" id="WP_270372289.1">
    <property type="nucleotide sequence ID" value="NZ_JAQDLY010000005.1"/>
</dbReference>
<dbReference type="EMBL" id="JAQLKE010000006">
    <property type="protein sequence ID" value="MDB7083256.1"/>
    <property type="molecule type" value="Genomic_DNA"/>
</dbReference>
<dbReference type="CDD" id="cd04301">
    <property type="entry name" value="NAT_SF"/>
    <property type="match status" value="1"/>
</dbReference>
<dbReference type="Gene3D" id="3.40.630.30">
    <property type="match status" value="1"/>
</dbReference>
<dbReference type="SUPFAM" id="SSF55729">
    <property type="entry name" value="Acyl-CoA N-acyltransferases (Nat)"/>
    <property type="match status" value="1"/>
</dbReference>
<proteinExistence type="predicted"/>
<reference evidence="2" key="1">
    <citation type="submission" date="2023-01" db="EMBL/GenBank/DDBJ databases">
        <title>Human gut microbiome strain richness.</title>
        <authorList>
            <person name="Chen-Liaw A."/>
        </authorList>
    </citation>
    <scope>NUCLEOTIDE SEQUENCE</scope>
    <source>
        <strain evidence="2">1001217st2_G6_1001217B_191108</strain>
    </source>
</reference>
<dbReference type="GO" id="GO:0016747">
    <property type="term" value="F:acyltransferase activity, transferring groups other than amino-acyl groups"/>
    <property type="evidence" value="ECO:0007669"/>
    <property type="project" value="InterPro"/>
</dbReference>
<evidence type="ECO:0000313" key="3">
    <source>
        <dbReference type="Proteomes" id="UP001211987"/>
    </source>
</evidence>
<accession>A0AB35IJC1</accession>
<name>A0AB35IJC1_9FIRM</name>
<feature type="domain" description="N-acetyltransferase" evidence="1">
    <location>
        <begin position="1"/>
        <end position="131"/>
    </location>
</feature>
<dbReference type="AlphaFoldDB" id="A0AB35IJC1"/>
<dbReference type="InterPro" id="IPR000182">
    <property type="entry name" value="GNAT_dom"/>
</dbReference>
<evidence type="ECO:0000259" key="1">
    <source>
        <dbReference type="PROSITE" id="PS51186"/>
    </source>
</evidence>
<gene>
    <name evidence="2" type="ORF">PM738_05525</name>
</gene>
<dbReference type="Pfam" id="PF13508">
    <property type="entry name" value="Acetyltransf_7"/>
    <property type="match status" value="1"/>
</dbReference>
<dbReference type="PROSITE" id="PS51186">
    <property type="entry name" value="GNAT"/>
    <property type="match status" value="1"/>
</dbReference>
<sequence length="132" mass="15794">MWLLDSLTDKKMNIHLKLDDSDIILYIKVIDNDKQISRMDIIKHNDENCLYIGDILRFSKNKYYNKGIGTMMMNELIAYAKMNNYHEIRGELSTVDNEHKDRLHHFYRKFGFEIINTNNRNDCVYATISKRI</sequence>
<dbReference type="Proteomes" id="UP001211987">
    <property type="component" value="Unassembled WGS sequence"/>
</dbReference>
<dbReference type="InterPro" id="IPR016181">
    <property type="entry name" value="Acyl_CoA_acyltransferase"/>
</dbReference>
<comment type="caution">
    <text evidence="2">The sequence shown here is derived from an EMBL/GenBank/DDBJ whole genome shotgun (WGS) entry which is preliminary data.</text>
</comment>
<evidence type="ECO:0000313" key="2">
    <source>
        <dbReference type="EMBL" id="MDB7083256.1"/>
    </source>
</evidence>
<organism evidence="2 3">
    <name type="scientific">Thomasclavelia ramosa</name>
    <dbReference type="NCBI Taxonomy" id="1547"/>
    <lineage>
        <taxon>Bacteria</taxon>
        <taxon>Bacillati</taxon>
        <taxon>Bacillota</taxon>
        <taxon>Erysipelotrichia</taxon>
        <taxon>Erysipelotrichales</taxon>
        <taxon>Coprobacillaceae</taxon>
        <taxon>Thomasclavelia</taxon>
    </lineage>
</organism>
<protein>
    <submittedName>
        <fullName evidence="2">GNAT family N-acetyltransferase</fullName>
    </submittedName>
</protein>